<dbReference type="Proteomes" id="UP000007967">
    <property type="component" value="Chromosome"/>
</dbReference>
<keyword evidence="2" id="KW-1185">Reference proteome</keyword>
<dbReference type="AlphaFoldDB" id="D2PVE6"/>
<reference evidence="1 2" key="2">
    <citation type="journal article" date="2010" name="Stand. Genomic Sci.">
        <title>Complete genome sequence of Kribbella flavida type strain (IFO 14399).</title>
        <authorList>
            <person name="Pukall R."/>
            <person name="Lapidus A."/>
            <person name="Glavina Del Rio T."/>
            <person name="Copeland A."/>
            <person name="Tice H."/>
            <person name="Cheng J.-F."/>
            <person name="Lucas S."/>
            <person name="Chen F."/>
            <person name="Nolan M."/>
            <person name="LaButti K."/>
            <person name="Pati A."/>
            <person name="Ivanova N."/>
            <person name="Mavrommatis K."/>
            <person name="Mikhailova N."/>
            <person name="Pitluck S."/>
            <person name="Bruce D."/>
            <person name="Goodwin L."/>
            <person name="Land M."/>
            <person name="Hauser L."/>
            <person name="Chang Y.-J."/>
            <person name="Jeffries C.D."/>
            <person name="Chen A."/>
            <person name="Palaniappan K."/>
            <person name="Chain P."/>
            <person name="Rohde M."/>
            <person name="Goeker M."/>
            <person name="Bristow J."/>
            <person name="Eisen J.A."/>
            <person name="Markowitz V."/>
            <person name="Hugenholtz P."/>
            <person name="Kyrpides N.C."/>
            <person name="Klenk H.-P."/>
            <person name="Brettin T."/>
        </authorList>
    </citation>
    <scope>NUCLEOTIDE SEQUENCE [LARGE SCALE GENOMIC DNA]</scope>
    <source>
        <strain evidence="2">DSM 17836 / JCM 10339 / NBRC 14399</strain>
    </source>
</reference>
<evidence type="ECO:0000313" key="1">
    <source>
        <dbReference type="EMBL" id="ADB33427.1"/>
    </source>
</evidence>
<proteinExistence type="predicted"/>
<name>D2PVE6_KRIFD</name>
<evidence type="ECO:0000313" key="2">
    <source>
        <dbReference type="Proteomes" id="UP000007967"/>
    </source>
</evidence>
<reference evidence="2" key="1">
    <citation type="submission" date="2009-09" db="EMBL/GenBank/DDBJ databases">
        <title>The complete genome of Kribbella flavida DSM 17836.</title>
        <authorList>
            <consortium name="US DOE Joint Genome Institute (JGI-PGF)"/>
            <person name="Lucas S."/>
            <person name="Copeland A."/>
            <person name="Lapidus A."/>
            <person name="Glavina del Rio T."/>
            <person name="Dalin E."/>
            <person name="Tice H."/>
            <person name="Bruce D."/>
            <person name="Goodwin L."/>
            <person name="Pitluck S."/>
            <person name="Kyrpides N."/>
            <person name="Mavromatis K."/>
            <person name="Ivanova N."/>
            <person name="Saunders E."/>
            <person name="Brettin T."/>
            <person name="Detter J.C."/>
            <person name="Han C."/>
            <person name="Larimer F."/>
            <person name="Land M."/>
            <person name="Hauser L."/>
            <person name="Markowitz V."/>
            <person name="Cheng J.-F."/>
            <person name="Hugenholtz P."/>
            <person name="Woyke T."/>
            <person name="Wu D."/>
            <person name="Pukall R."/>
            <person name="Klenk H.-P."/>
            <person name="Eisen J.A."/>
        </authorList>
    </citation>
    <scope>NUCLEOTIDE SEQUENCE [LARGE SCALE GENOMIC DNA]</scope>
    <source>
        <strain evidence="2">DSM 17836 / JCM 10339 / NBRC 14399</strain>
    </source>
</reference>
<sequence>MGFHGVACMVTEVDLRELDAYLVPLLEQPAGYRPFALPIHGSYDYYGGLDTDPDELVTLLDQFVARCLRSGRLVVDERRVQPAGTLMELAMANHVVLEITGRHACHLDSHGLAYALISEAAWNACVEQGRTVPDSGAPIASPYLEEIYGDRLTDWAEPLQALTAVNAALALLDLAWRRPEFL</sequence>
<organism evidence="1 2">
    <name type="scientific">Kribbella flavida (strain DSM 17836 / JCM 10339 / NBRC 14399)</name>
    <dbReference type="NCBI Taxonomy" id="479435"/>
    <lineage>
        <taxon>Bacteria</taxon>
        <taxon>Bacillati</taxon>
        <taxon>Actinomycetota</taxon>
        <taxon>Actinomycetes</taxon>
        <taxon>Propionibacteriales</taxon>
        <taxon>Kribbellaceae</taxon>
        <taxon>Kribbella</taxon>
    </lineage>
</organism>
<gene>
    <name evidence="1" type="ordered locus">Kfla_4394</name>
</gene>
<dbReference type="HOGENOM" id="CLU_1480205_0_0_11"/>
<dbReference type="KEGG" id="kfl:Kfla_4394"/>
<dbReference type="eggNOG" id="ENOG5033M85">
    <property type="taxonomic scope" value="Bacteria"/>
</dbReference>
<accession>D2PVE6</accession>
<dbReference type="STRING" id="479435.Kfla_4394"/>
<protein>
    <submittedName>
        <fullName evidence="1">Uncharacterized protein</fullName>
    </submittedName>
</protein>
<dbReference type="EMBL" id="CP001736">
    <property type="protein sequence ID" value="ADB33427.1"/>
    <property type="molecule type" value="Genomic_DNA"/>
</dbReference>